<organism evidence="1 2">
    <name type="scientific">Meishania litoralis</name>
    <dbReference type="NCBI Taxonomy" id="3434685"/>
    <lineage>
        <taxon>Bacteria</taxon>
        <taxon>Pseudomonadati</taxon>
        <taxon>Bacteroidota</taxon>
        <taxon>Flavobacteriia</taxon>
        <taxon>Flavobacteriales</taxon>
        <taxon>Flavobacteriaceae</taxon>
        <taxon>Meishania</taxon>
    </lineage>
</organism>
<gene>
    <name evidence="1" type="ORF">ACEZ3G_05025</name>
</gene>
<name>A0ACC7LHB1_9FLAO</name>
<evidence type="ECO:0000313" key="2">
    <source>
        <dbReference type="Proteomes" id="UP001595191"/>
    </source>
</evidence>
<comment type="caution">
    <text evidence="1">The sequence shown here is derived from an EMBL/GenBank/DDBJ whole genome shotgun (WGS) entry which is preliminary data.</text>
</comment>
<keyword evidence="2" id="KW-1185">Reference proteome</keyword>
<protein>
    <submittedName>
        <fullName evidence="1">Efflux RND transporter periplasmic adaptor subunit</fullName>
    </submittedName>
</protein>
<evidence type="ECO:0000313" key="1">
    <source>
        <dbReference type="EMBL" id="MFH6602828.1"/>
    </source>
</evidence>
<accession>A0ACC7LHB1</accession>
<dbReference type="Proteomes" id="UP001595191">
    <property type="component" value="Unassembled WGS sequence"/>
</dbReference>
<proteinExistence type="predicted"/>
<sequence length="381" mass="42669">MKKYNNIPLVLLLAIMLTSCGEVEKKNAQILSENSAESFDGIQLTREQFEKNGMALGTLEEKSFPVSIRTNGMIDVPPENKAVVSAKMGGYISKTPLLIGDVVKKGQVLVTIENPEFVTLQQEYMEIKQQMAYLKSEYDRQKTLMDENITSQKSFLKSESEYKTANAKYNGLRKQLTMLNISPSEVEKGNITSIATVYAPINGSITKVNVTKGTYVSPASPILEIIDNGHIHLELSVFEKDIMKVKKGQDIRFRIPEASPEIFEAEVHLIGTSIEENRTIKVHGHLKDESKNNFLTGMFVEAEIAVDNITAMALPSEAIVAVDNINYVLVLEKEENNMLYFKQLEVELGNNFGNFTVIENIRQRSDQTKFLTKGAFDLLGE</sequence>
<reference evidence="1" key="1">
    <citation type="submission" date="2024-09" db="EMBL/GenBank/DDBJ databases">
        <authorList>
            <person name="Liu J."/>
        </authorList>
    </citation>
    <scope>NUCLEOTIDE SEQUENCE</scope>
    <source>
        <strain evidence="1">NBU2967</strain>
    </source>
</reference>
<dbReference type="EMBL" id="JBHFPV010000001">
    <property type="protein sequence ID" value="MFH6602828.1"/>
    <property type="molecule type" value="Genomic_DNA"/>
</dbReference>